<keyword evidence="8" id="KW-1185">Reference proteome</keyword>
<gene>
    <name evidence="7" type="ORF">NF556_11255</name>
</gene>
<keyword evidence="3 5" id="KW-1133">Transmembrane helix</keyword>
<reference evidence="7" key="1">
    <citation type="submission" date="2022-06" db="EMBL/GenBank/DDBJ databases">
        <title>Ornithinimicrobium HY1793.</title>
        <authorList>
            <person name="Huang Y."/>
        </authorList>
    </citation>
    <scope>NUCLEOTIDE SEQUENCE</scope>
    <source>
        <strain evidence="7">HY1793</strain>
    </source>
</reference>
<evidence type="ECO:0000313" key="8">
    <source>
        <dbReference type="Proteomes" id="UP001056455"/>
    </source>
</evidence>
<evidence type="ECO:0000313" key="7">
    <source>
        <dbReference type="EMBL" id="USQ78235.1"/>
    </source>
</evidence>
<sequence length="296" mass="31745">MSEVTVDADTTRISQDPSRAYPPLLIRRIIARAMDSVIAFGLACLIVLPFTFQQATDALVLGGFDSFRDFLAEWEPGVLPGGSIGATLEQLQPVVLSTIYLQVLVIWAYDWLSLTLTGSSIGKAVTRVRVTRHNSSSAPTIAPELQASRSLLERPLRMGLRAGLVVGAPALAVGMLCAAAFAVPGAVDLAELFIALSIVLLIVWLTGGVGLHGLATGTRVVGFEWQELRQEAEHHLDSHRGSADAYLHRLQEASRAAEPQRVVTRVEDAPRVRSLSTQLRGVLDSFRQAPPGPGGA</sequence>
<evidence type="ECO:0000256" key="3">
    <source>
        <dbReference type="ARBA" id="ARBA00022989"/>
    </source>
</evidence>
<organism evidence="7 8">
    <name type="scientific">Ornithinimicrobium faecis</name>
    <dbReference type="NCBI Taxonomy" id="2934158"/>
    <lineage>
        <taxon>Bacteria</taxon>
        <taxon>Bacillati</taxon>
        <taxon>Actinomycetota</taxon>
        <taxon>Actinomycetes</taxon>
        <taxon>Micrococcales</taxon>
        <taxon>Ornithinimicrobiaceae</taxon>
        <taxon>Ornithinimicrobium</taxon>
    </lineage>
</organism>
<dbReference type="RefSeq" id="WP_252591033.1">
    <property type="nucleotide sequence ID" value="NZ_CP099489.1"/>
</dbReference>
<evidence type="ECO:0000256" key="1">
    <source>
        <dbReference type="ARBA" id="ARBA00004141"/>
    </source>
</evidence>
<dbReference type="Proteomes" id="UP001056455">
    <property type="component" value="Chromosome"/>
</dbReference>
<evidence type="ECO:0000256" key="5">
    <source>
        <dbReference type="SAM" id="Phobius"/>
    </source>
</evidence>
<protein>
    <submittedName>
        <fullName evidence="7">RDD family protein</fullName>
    </submittedName>
</protein>
<comment type="subcellular location">
    <subcellularLocation>
        <location evidence="1">Membrane</location>
        <topology evidence="1">Multi-pass membrane protein</topology>
    </subcellularLocation>
</comment>
<proteinExistence type="predicted"/>
<dbReference type="Pfam" id="PF06271">
    <property type="entry name" value="RDD"/>
    <property type="match status" value="1"/>
</dbReference>
<dbReference type="EMBL" id="CP099489">
    <property type="protein sequence ID" value="USQ78235.1"/>
    <property type="molecule type" value="Genomic_DNA"/>
</dbReference>
<evidence type="ECO:0000256" key="4">
    <source>
        <dbReference type="ARBA" id="ARBA00023136"/>
    </source>
</evidence>
<evidence type="ECO:0000256" key="2">
    <source>
        <dbReference type="ARBA" id="ARBA00022692"/>
    </source>
</evidence>
<keyword evidence="4 5" id="KW-0472">Membrane</keyword>
<accession>A0ABY4YN63</accession>
<feature type="domain" description="RDD" evidence="6">
    <location>
        <begin position="23"/>
        <end position="142"/>
    </location>
</feature>
<name>A0ABY4YN63_9MICO</name>
<feature type="transmembrane region" description="Helical" evidence="5">
    <location>
        <begin position="189"/>
        <end position="211"/>
    </location>
</feature>
<feature type="transmembrane region" description="Helical" evidence="5">
    <location>
        <begin position="159"/>
        <end position="183"/>
    </location>
</feature>
<keyword evidence="2 5" id="KW-0812">Transmembrane</keyword>
<evidence type="ECO:0000259" key="6">
    <source>
        <dbReference type="Pfam" id="PF06271"/>
    </source>
</evidence>
<feature type="transmembrane region" description="Helical" evidence="5">
    <location>
        <begin position="99"/>
        <end position="122"/>
    </location>
</feature>
<dbReference type="InterPro" id="IPR010432">
    <property type="entry name" value="RDD"/>
</dbReference>
<feature type="transmembrane region" description="Helical" evidence="5">
    <location>
        <begin position="29"/>
        <end position="52"/>
    </location>
</feature>